<evidence type="ECO:0000313" key="3">
    <source>
        <dbReference type="Proteomes" id="UP001457282"/>
    </source>
</evidence>
<dbReference type="AlphaFoldDB" id="A0AAW1WB72"/>
<dbReference type="EMBL" id="JBEDUW010000006">
    <property type="protein sequence ID" value="KAK9921066.1"/>
    <property type="molecule type" value="Genomic_DNA"/>
</dbReference>
<organism evidence="2 3">
    <name type="scientific">Rubus argutus</name>
    <name type="common">Southern blackberry</name>
    <dbReference type="NCBI Taxonomy" id="59490"/>
    <lineage>
        <taxon>Eukaryota</taxon>
        <taxon>Viridiplantae</taxon>
        <taxon>Streptophyta</taxon>
        <taxon>Embryophyta</taxon>
        <taxon>Tracheophyta</taxon>
        <taxon>Spermatophyta</taxon>
        <taxon>Magnoliopsida</taxon>
        <taxon>eudicotyledons</taxon>
        <taxon>Gunneridae</taxon>
        <taxon>Pentapetalae</taxon>
        <taxon>rosids</taxon>
        <taxon>fabids</taxon>
        <taxon>Rosales</taxon>
        <taxon>Rosaceae</taxon>
        <taxon>Rosoideae</taxon>
        <taxon>Rosoideae incertae sedis</taxon>
        <taxon>Rubus</taxon>
    </lineage>
</organism>
<feature type="region of interest" description="Disordered" evidence="1">
    <location>
        <begin position="93"/>
        <end position="118"/>
    </location>
</feature>
<name>A0AAW1WB72_RUBAR</name>
<evidence type="ECO:0000256" key="1">
    <source>
        <dbReference type="SAM" id="MobiDB-lite"/>
    </source>
</evidence>
<reference evidence="2 3" key="1">
    <citation type="journal article" date="2023" name="G3 (Bethesda)">
        <title>A chromosome-length genome assembly and annotation of blackberry (Rubus argutus, cv. 'Hillquist').</title>
        <authorList>
            <person name="Bruna T."/>
            <person name="Aryal R."/>
            <person name="Dudchenko O."/>
            <person name="Sargent D.J."/>
            <person name="Mead D."/>
            <person name="Buti M."/>
            <person name="Cavallini A."/>
            <person name="Hytonen T."/>
            <person name="Andres J."/>
            <person name="Pham M."/>
            <person name="Weisz D."/>
            <person name="Mascagni F."/>
            <person name="Usai G."/>
            <person name="Natali L."/>
            <person name="Bassil N."/>
            <person name="Fernandez G.E."/>
            <person name="Lomsadze A."/>
            <person name="Armour M."/>
            <person name="Olukolu B."/>
            <person name="Poorten T."/>
            <person name="Britton C."/>
            <person name="Davik J."/>
            <person name="Ashrafi H."/>
            <person name="Aiden E.L."/>
            <person name="Borodovsky M."/>
            <person name="Worthington M."/>
        </authorList>
    </citation>
    <scope>NUCLEOTIDE SEQUENCE [LARGE SCALE GENOMIC DNA]</scope>
    <source>
        <strain evidence="2">PI 553951</strain>
    </source>
</reference>
<dbReference type="Proteomes" id="UP001457282">
    <property type="component" value="Unassembled WGS sequence"/>
</dbReference>
<sequence length="118" mass="13066">MNLCGFSTLLVSYGLNFLRTHTNFFEPSKRTSWEELREEEQELANRKSLKSVVQSSSDDDEANEDLSLKIVEKALLMSAAKLISENDAVAVDRSGSIGHPSSSSWVAEVEAADLETKK</sequence>
<protein>
    <submittedName>
        <fullName evidence="2">Uncharacterized protein</fullName>
    </submittedName>
</protein>
<accession>A0AAW1WB72</accession>
<proteinExistence type="predicted"/>
<evidence type="ECO:0000313" key="2">
    <source>
        <dbReference type="EMBL" id="KAK9921066.1"/>
    </source>
</evidence>
<comment type="caution">
    <text evidence="2">The sequence shown here is derived from an EMBL/GenBank/DDBJ whole genome shotgun (WGS) entry which is preliminary data.</text>
</comment>
<feature type="compositionally biased region" description="Low complexity" evidence="1">
    <location>
        <begin position="94"/>
        <end position="104"/>
    </location>
</feature>
<keyword evidence="3" id="KW-1185">Reference proteome</keyword>
<gene>
    <name evidence="2" type="ORF">M0R45_029596</name>
</gene>